<dbReference type="GO" id="GO:0048040">
    <property type="term" value="F:UDP-glucuronate decarboxylase activity"/>
    <property type="evidence" value="ECO:0007669"/>
    <property type="project" value="UniProtKB-EC"/>
</dbReference>
<dbReference type="Gene3D" id="3.40.50.720">
    <property type="entry name" value="NAD(P)-binding Rossmann-like Domain"/>
    <property type="match status" value="1"/>
</dbReference>
<evidence type="ECO:0000313" key="6">
    <source>
        <dbReference type="EMBL" id="MFD0923708.1"/>
    </source>
</evidence>
<dbReference type="PANTHER" id="PTHR43078:SF6">
    <property type="entry name" value="UDP-GLUCURONIC ACID DECARBOXYLASE 1"/>
    <property type="match status" value="1"/>
</dbReference>
<gene>
    <name evidence="6" type="ORF">ACFQ16_28520</name>
</gene>
<evidence type="ECO:0000313" key="7">
    <source>
        <dbReference type="Proteomes" id="UP001597018"/>
    </source>
</evidence>
<dbReference type="SUPFAM" id="SSF51735">
    <property type="entry name" value="NAD(P)-binding Rossmann-fold domains"/>
    <property type="match status" value="1"/>
</dbReference>
<accession>A0ABW3G0D8</accession>
<dbReference type="Gene3D" id="3.90.25.10">
    <property type="entry name" value="UDP-galactose 4-epimerase, domain 1"/>
    <property type="match status" value="1"/>
</dbReference>
<dbReference type="InterPro" id="IPR001509">
    <property type="entry name" value="Epimerase_deHydtase"/>
</dbReference>
<comment type="cofactor">
    <cofactor evidence="1">
        <name>NAD(+)</name>
        <dbReference type="ChEBI" id="CHEBI:57540"/>
    </cofactor>
</comment>
<evidence type="ECO:0000256" key="2">
    <source>
        <dbReference type="ARBA" id="ARBA00022793"/>
    </source>
</evidence>
<dbReference type="EC" id="4.1.1.35" evidence="6"/>
<protein>
    <submittedName>
        <fullName evidence="6">UDP-glucuronic acid decarboxylase family protein</fullName>
        <ecNumber evidence="6">4.1.1.35</ecNumber>
    </submittedName>
</protein>
<dbReference type="PANTHER" id="PTHR43078">
    <property type="entry name" value="UDP-GLUCURONIC ACID DECARBOXYLASE-RELATED"/>
    <property type="match status" value="1"/>
</dbReference>
<evidence type="ECO:0000256" key="1">
    <source>
        <dbReference type="ARBA" id="ARBA00001911"/>
    </source>
</evidence>
<sequence>MTGGAGFLGSHFCEALLASGTSVVCLDNLLTGARRNVEPLLGDPRFELVHHDIAEEPFTADVDLVVHMASPASPEHYRRHPVETLRAGSDGTRHALRLAEHRGARFLLLSTSEVYGDPLRHPQPESYRGNVDPVGPRAVYDEAKRYAEALTAAFRDSRGVDVRIARMFNSYGPRMRPDDGRMVPTFVRQALRGDPITVAGTGEQTRSLCYVDDSVRGLLALVGSGWQDPVNIGDPHEASVLRTAQLIRDLAGSRSPIVHVAAAADDPRRRCPDISLAERVLGWQPEVPVEDGLRRTITWFREELDRAA</sequence>
<comment type="caution">
    <text evidence="6">The sequence shown here is derived from an EMBL/GenBank/DDBJ whole genome shotgun (WGS) entry which is preliminary data.</text>
</comment>
<dbReference type="CDD" id="cd05230">
    <property type="entry name" value="UGD_SDR_e"/>
    <property type="match status" value="1"/>
</dbReference>
<evidence type="ECO:0000259" key="5">
    <source>
        <dbReference type="Pfam" id="PF01370"/>
    </source>
</evidence>
<reference evidence="7" key="1">
    <citation type="journal article" date="2019" name="Int. J. Syst. Evol. Microbiol.">
        <title>The Global Catalogue of Microorganisms (GCM) 10K type strain sequencing project: providing services to taxonomists for standard genome sequencing and annotation.</title>
        <authorList>
            <consortium name="The Broad Institute Genomics Platform"/>
            <consortium name="The Broad Institute Genome Sequencing Center for Infectious Disease"/>
            <person name="Wu L."/>
            <person name="Ma J."/>
        </authorList>
    </citation>
    <scope>NUCLEOTIDE SEQUENCE [LARGE SCALE GENOMIC DNA]</scope>
    <source>
        <strain evidence="7">CCUG 56401</strain>
    </source>
</reference>
<proteinExistence type="predicted"/>
<dbReference type="InterPro" id="IPR044516">
    <property type="entry name" value="UXS-like"/>
</dbReference>
<name>A0ABW3G0D8_9PSEU</name>
<feature type="domain" description="NAD-dependent epimerase/dehydratase" evidence="5">
    <location>
        <begin position="1"/>
        <end position="233"/>
    </location>
</feature>
<keyword evidence="7" id="KW-1185">Reference proteome</keyword>
<organism evidence="6 7">
    <name type="scientific">Saccharopolyspora rosea</name>
    <dbReference type="NCBI Taxonomy" id="524884"/>
    <lineage>
        <taxon>Bacteria</taxon>
        <taxon>Bacillati</taxon>
        <taxon>Actinomycetota</taxon>
        <taxon>Actinomycetes</taxon>
        <taxon>Pseudonocardiales</taxon>
        <taxon>Pseudonocardiaceae</taxon>
        <taxon>Saccharopolyspora</taxon>
    </lineage>
</organism>
<evidence type="ECO:0000256" key="3">
    <source>
        <dbReference type="ARBA" id="ARBA00023027"/>
    </source>
</evidence>
<keyword evidence="2" id="KW-0210">Decarboxylase</keyword>
<dbReference type="RefSeq" id="WP_263247645.1">
    <property type="nucleotide sequence ID" value="NZ_BAABLT010000023.1"/>
</dbReference>
<keyword evidence="3" id="KW-0520">NAD</keyword>
<evidence type="ECO:0000256" key="4">
    <source>
        <dbReference type="ARBA" id="ARBA00023239"/>
    </source>
</evidence>
<dbReference type="EMBL" id="JBHTIW010000040">
    <property type="protein sequence ID" value="MFD0923708.1"/>
    <property type="molecule type" value="Genomic_DNA"/>
</dbReference>
<keyword evidence="4 6" id="KW-0456">Lyase</keyword>
<dbReference type="Pfam" id="PF01370">
    <property type="entry name" value="Epimerase"/>
    <property type="match status" value="1"/>
</dbReference>
<dbReference type="Proteomes" id="UP001597018">
    <property type="component" value="Unassembled WGS sequence"/>
</dbReference>
<dbReference type="InterPro" id="IPR036291">
    <property type="entry name" value="NAD(P)-bd_dom_sf"/>
</dbReference>